<evidence type="ECO:0000256" key="1">
    <source>
        <dbReference type="SAM" id="MobiDB-lite"/>
    </source>
</evidence>
<feature type="chain" id="PRO_5013167127" description="SMB domain-containing protein" evidence="2">
    <location>
        <begin position="21"/>
        <end position="80"/>
    </location>
</feature>
<reference evidence="3 4" key="1">
    <citation type="journal article" date="2017" name="Curr. Biol.">
        <title>The Evolution of Venom by Co-option of Single-Copy Genes.</title>
        <authorList>
            <person name="Martinson E.O."/>
            <person name="Mrinalini"/>
            <person name="Kelkar Y.D."/>
            <person name="Chang C.H."/>
            <person name="Werren J.H."/>
        </authorList>
    </citation>
    <scope>NUCLEOTIDE SEQUENCE [LARGE SCALE GENOMIC DNA]</scope>
    <source>
        <strain evidence="3 4">Alberta</strain>
        <tissue evidence="3">Whole body</tissue>
    </source>
</reference>
<comment type="caution">
    <text evidence="3">The sequence shown here is derived from an EMBL/GenBank/DDBJ whole genome shotgun (WGS) entry which is preliminary data.</text>
</comment>
<keyword evidence="2" id="KW-0732">Signal</keyword>
<dbReference type="EMBL" id="NNAY01004320">
    <property type="protein sequence ID" value="OXU18054.1"/>
    <property type="molecule type" value="Genomic_DNA"/>
</dbReference>
<dbReference type="AlphaFoldDB" id="A0A232EI90"/>
<gene>
    <name evidence="3" type="ORF">TSAR_003993</name>
</gene>
<evidence type="ECO:0008006" key="5">
    <source>
        <dbReference type="Google" id="ProtNLM"/>
    </source>
</evidence>
<dbReference type="OrthoDB" id="7542660at2759"/>
<protein>
    <recommendedName>
        <fullName evidence="5">SMB domain-containing protein</fullName>
    </recommendedName>
</protein>
<keyword evidence="4" id="KW-1185">Reference proteome</keyword>
<evidence type="ECO:0000313" key="3">
    <source>
        <dbReference type="EMBL" id="OXU18054.1"/>
    </source>
</evidence>
<organism evidence="3 4">
    <name type="scientific">Trichomalopsis sarcophagae</name>
    <dbReference type="NCBI Taxonomy" id="543379"/>
    <lineage>
        <taxon>Eukaryota</taxon>
        <taxon>Metazoa</taxon>
        <taxon>Ecdysozoa</taxon>
        <taxon>Arthropoda</taxon>
        <taxon>Hexapoda</taxon>
        <taxon>Insecta</taxon>
        <taxon>Pterygota</taxon>
        <taxon>Neoptera</taxon>
        <taxon>Endopterygota</taxon>
        <taxon>Hymenoptera</taxon>
        <taxon>Apocrita</taxon>
        <taxon>Proctotrupomorpha</taxon>
        <taxon>Chalcidoidea</taxon>
        <taxon>Pteromalidae</taxon>
        <taxon>Pteromalinae</taxon>
        <taxon>Trichomalopsis</taxon>
    </lineage>
</organism>
<evidence type="ECO:0000313" key="4">
    <source>
        <dbReference type="Proteomes" id="UP000215335"/>
    </source>
</evidence>
<name>A0A232EI90_9HYME</name>
<feature type="region of interest" description="Disordered" evidence="1">
    <location>
        <begin position="61"/>
        <end position="80"/>
    </location>
</feature>
<accession>A0A232EI90</accession>
<proteinExistence type="predicted"/>
<feature type="signal peptide" evidence="2">
    <location>
        <begin position="1"/>
        <end position="20"/>
    </location>
</feature>
<evidence type="ECO:0000256" key="2">
    <source>
        <dbReference type="SAM" id="SignalP"/>
    </source>
</evidence>
<dbReference type="Proteomes" id="UP000215335">
    <property type="component" value="Unassembled WGS sequence"/>
</dbReference>
<sequence length="80" mass="8723">MSKVLVLLLAIILTSTLAVARNSCSPWLGYCQVYEDCCRDLECSSYAGKCVPVNGLKIPGKDQRPTGPGPFPPSVMYRPF</sequence>